<feature type="domain" description="HYR" evidence="11">
    <location>
        <begin position="3701"/>
        <end position="3782"/>
    </location>
</feature>
<feature type="domain" description="HYR" evidence="11">
    <location>
        <begin position="4679"/>
        <end position="4761"/>
    </location>
</feature>
<feature type="domain" description="HYR" evidence="11">
    <location>
        <begin position="1467"/>
        <end position="1549"/>
    </location>
</feature>
<dbReference type="InterPro" id="IPR000742">
    <property type="entry name" value="EGF"/>
</dbReference>
<feature type="domain" description="HYR" evidence="11">
    <location>
        <begin position="803"/>
        <end position="885"/>
    </location>
</feature>
<feature type="domain" description="HYR" evidence="11">
    <location>
        <begin position="471"/>
        <end position="553"/>
    </location>
</feature>
<feature type="disulfide bond" evidence="6">
    <location>
        <begin position="4102"/>
        <end position="4111"/>
    </location>
</feature>
<feature type="region of interest" description="Disordered" evidence="7">
    <location>
        <begin position="2822"/>
        <end position="2841"/>
    </location>
</feature>
<feature type="disulfide bond" evidence="6">
    <location>
        <begin position="3974"/>
        <end position="3983"/>
    </location>
</feature>
<feature type="chain" id="PRO_5040166881" evidence="9">
    <location>
        <begin position="26"/>
        <end position="5044"/>
    </location>
</feature>
<dbReference type="GO" id="GO:0005509">
    <property type="term" value="F:calcium ion binding"/>
    <property type="evidence" value="ECO:0007669"/>
    <property type="project" value="InterPro"/>
</dbReference>
<feature type="domain" description="EGF-like" evidence="10">
    <location>
        <begin position="4173"/>
        <end position="4218"/>
    </location>
</feature>
<feature type="domain" description="HYR" evidence="11">
    <location>
        <begin position="1384"/>
        <end position="1466"/>
    </location>
</feature>
<feature type="domain" description="HYR" evidence="11">
    <location>
        <begin position="720"/>
        <end position="802"/>
    </location>
</feature>
<evidence type="ECO:0000256" key="6">
    <source>
        <dbReference type="PROSITE-ProRule" id="PRU00076"/>
    </source>
</evidence>
<feature type="domain" description="HYR" evidence="11">
    <location>
        <begin position="2708"/>
        <end position="2790"/>
    </location>
</feature>
<feature type="domain" description="HYR" evidence="11">
    <location>
        <begin position="4261"/>
        <end position="4343"/>
    </location>
</feature>
<feature type="domain" description="HYR" evidence="11">
    <location>
        <begin position="4425"/>
        <end position="4506"/>
    </location>
</feature>
<comment type="caution">
    <text evidence="12">The sequence shown here is derived from an EMBL/GenBank/DDBJ whole genome shotgun (WGS) entry which is preliminary data.</text>
</comment>
<dbReference type="Pfam" id="PF00008">
    <property type="entry name" value="EGF"/>
    <property type="match status" value="1"/>
</dbReference>
<feature type="disulfide bond" evidence="6">
    <location>
        <begin position="4016"/>
        <end position="4025"/>
    </location>
</feature>
<feature type="domain" description="EGF-like" evidence="10">
    <location>
        <begin position="4951"/>
        <end position="4991"/>
    </location>
</feature>
<reference evidence="12" key="1">
    <citation type="submission" date="2021-10" db="EMBL/GenBank/DDBJ databases">
        <title>Tropical sea cucumber genome reveals ecological adaptation and Cuvierian tubules defense mechanism.</title>
        <authorList>
            <person name="Chen T."/>
        </authorList>
    </citation>
    <scope>NUCLEOTIDE SEQUENCE</scope>
    <source>
        <strain evidence="12">Nanhai2018</strain>
        <tissue evidence="12">Muscle</tissue>
    </source>
</reference>
<dbReference type="SMART" id="SM00179">
    <property type="entry name" value="EGF_CA"/>
    <property type="match status" value="5"/>
</dbReference>
<evidence type="ECO:0000256" key="4">
    <source>
        <dbReference type="ARBA" id="ARBA00023157"/>
    </source>
</evidence>
<feature type="domain" description="EGF-like" evidence="10">
    <location>
        <begin position="3986"/>
        <end position="4026"/>
    </location>
</feature>
<evidence type="ECO:0000256" key="7">
    <source>
        <dbReference type="SAM" id="MobiDB-lite"/>
    </source>
</evidence>
<dbReference type="PANTHER" id="PTHR24273:SF32">
    <property type="entry name" value="HYALIN"/>
    <property type="match status" value="1"/>
</dbReference>
<feature type="domain" description="HYR" evidence="11">
    <location>
        <begin position="1716"/>
        <end position="1798"/>
    </location>
</feature>
<feature type="domain" description="HYR" evidence="11">
    <location>
        <begin position="1633"/>
        <end position="1715"/>
    </location>
</feature>
<evidence type="ECO:0000259" key="11">
    <source>
        <dbReference type="PROSITE" id="PS50825"/>
    </source>
</evidence>
<feature type="domain" description="EGF-like" evidence="10">
    <location>
        <begin position="4029"/>
        <end position="4068"/>
    </location>
</feature>
<dbReference type="CDD" id="cd00054">
    <property type="entry name" value="EGF_CA"/>
    <property type="match status" value="5"/>
</dbReference>
<evidence type="ECO:0000256" key="9">
    <source>
        <dbReference type="SAM" id="SignalP"/>
    </source>
</evidence>
<feature type="domain" description="EGF-like" evidence="10">
    <location>
        <begin position="4118"/>
        <end position="4164"/>
    </location>
</feature>
<keyword evidence="8" id="KW-1133">Transmembrane helix</keyword>
<feature type="domain" description="HYR" evidence="11">
    <location>
        <begin position="4762"/>
        <end position="4845"/>
    </location>
</feature>
<dbReference type="EMBL" id="JAIZAY010000005">
    <property type="protein sequence ID" value="KAJ8042019.1"/>
    <property type="molecule type" value="Genomic_DNA"/>
</dbReference>
<accession>A0A9Q1CCG0</accession>
<dbReference type="Pfam" id="PF02494">
    <property type="entry name" value="HYR"/>
    <property type="match status" value="50"/>
</dbReference>
<organism evidence="12 13">
    <name type="scientific">Holothuria leucospilota</name>
    <name type="common">Black long sea cucumber</name>
    <name type="synonym">Mertensiothuria leucospilota</name>
    <dbReference type="NCBI Taxonomy" id="206669"/>
    <lineage>
        <taxon>Eukaryota</taxon>
        <taxon>Metazoa</taxon>
        <taxon>Echinodermata</taxon>
        <taxon>Eleutherozoa</taxon>
        <taxon>Echinozoa</taxon>
        <taxon>Holothuroidea</taxon>
        <taxon>Aspidochirotacea</taxon>
        <taxon>Aspidochirotida</taxon>
        <taxon>Holothuriidae</taxon>
        <taxon>Holothuria</taxon>
    </lineage>
</organism>
<evidence type="ECO:0000313" key="13">
    <source>
        <dbReference type="Proteomes" id="UP001152320"/>
    </source>
</evidence>
<dbReference type="Gene3D" id="2.60.40.10">
    <property type="entry name" value="Immunoglobulins"/>
    <property type="match status" value="3"/>
</dbReference>
<feature type="domain" description="HYR" evidence="11">
    <location>
        <begin position="2957"/>
        <end position="3039"/>
    </location>
</feature>
<feature type="disulfide bond" evidence="6">
    <location>
        <begin position="4247"/>
        <end position="4256"/>
    </location>
</feature>
<feature type="domain" description="EGF-like" evidence="10">
    <location>
        <begin position="4074"/>
        <end position="4112"/>
    </location>
</feature>
<feature type="domain" description="EGF-like" evidence="10">
    <location>
        <begin position="3865"/>
        <end position="3902"/>
    </location>
</feature>
<feature type="domain" description="HYR" evidence="11">
    <location>
        <begin position="2212"/>
        <end position="2294"/>
    </location>
</feature>
<feature type="disulfide bond" evidence="6">
    <location>
        <begin position="4981"/>
        <end position="4990"/>
    </location>
</feature>
<feature type="domain" description="HYR" evidence="11">
    <location>
        <begin position="2791"/>
        <end position="2873"/>
    </location>
</feature>
<dbReference type="Proteomes" id="UP001152320">
    <property type="component" value="Chromosome 5"/>
</dbReference>
<feature type="disulfide bond" evidence="6">
    <location>
        <begin position="4208"/>
        <end position="4217"/>
    </location>
</feature>
<evidence type="ECO:0000259" key="10">
    <source>
        <dbReference type="PROSITE" id="PS50026"/>
    </source>
</evidence>
<dbReference type="InterPro" id="IPR013783">
    <property type="entry name" value="Ig-like_fold"/>
</dbReference>
<feature type="domain" description="HYR" evidence="11">
    <location>
        <begin position="969"/>
        <end position="1051"/>
    </location>
</feature>
<dbReference type="PROSITE" id="PS00022">
    <property type="entry name" value="EGF_1"/>
    <property type="match status" value="10"/>
</dbReference>
<feature type="domain" description="HYR" evidence="11">
    <location>
        <begin position="305"/>
        <end position="387"/>
    </location>
</feature>
<keyword evidence="13" id="KW-1185">Reference proteome</keyword>
<evidence type="ECO:0000256" key="5">
    <source>
        <dbReference type="ARBA" id="ARBA00023180"/>
    </source>
</evidence>
<feature type="transmembrane region" description="Helical" evidence="8">
    <location>
        <begin position="5002"/>
        <end position="5023"/>
    </location>
</feature>
<dbReference type="PROSITE" id="PS50026">
    <property type="entry name" value="EGF_3"/>
    <property type="match status" value="10"/>
</dbReference>
<feature type="domain" description="HYR" evidence="11">
    <location>
        <begin position="1965"/>
        <end position="2045"/>
    </location>
</feature>
<feature type="domain" description="HYR" evidence="11">
    <location>
        <begin position="3040"/>
        <end position="3122"/>
    </location>
</feature>
<feature type="domain" description="HYR" evidence="11">
    <location>
        <begin position="1301"/>
        <end position="1383"/>
    </location>
</feature>
<feature type="domain" description="HYR" evidence="11">
    <location>
        <begin position="4508"/>
        <end position="4588"/>
    </location>
</feature>
<feature type="domain" description="HYR" evidence="11">
    <location>
        <begin position="218"/>
        <end position="304"/>
    </location>
</feature>
<feature type="domain" description="HYR" evidence="11">
    <location>
        <begin position="3289"/>
        <end position="3371"/>
    </location>
</feature>
<feature type="domain" description="HYR" evidence="11">
    <location>
        <begin position="1550"/>
        <end position="1632"/>
    </location>
</feature>
<feature type="domain" description="HYR" evidence="11">
    <location>
        <begin position="1135"/>
        <end position="1217"/>
    </location>
</feature>
<dbReference type="InterPro" id="IPR001881">
    <property type="entry name" value="EGF-like_Ca-bd_dom"/>
</dbReference>
<feature type="domain" description="HYR" evidence="11">
    <location>
        <begin position="2378"/>
        <end position="2460"/>
    </location>
</feature>
<evidence type="ECO:0000313" key="12">
    <source>
        <dbReference type="EMBL" id="KAJ8042019.1"/>
    </source>
</evidence>
<feature type="domain" description="HYR" evidence="11">
    <location>
        <begin position="3206"/>
        <end position="3288"/>
    </location>
</feature>
<evidence type="ECO:0000256" key="8">
    <source>
        <dbReference type="SAM" id="Phobius"/>
    </source>
</evidence>
<dbReference type="FunFam" id="2.10.25.10:FF:000012">
    <property type="entry name" value="Delta-like protein"/>
    <property type="match status" value="1"/>
</dbReference>
<feature type="domain" description="HYR" evidence="11">
    <location>
        <begin position="2874"/>
        <end position="2956"/>
    </location>
</feature>
<feature type="domain" description="HYR" evidence="11">
    <location>
        <begin position="2129"/>
        <end position="2211"/>
    </location>
</feature>
<feature type="domain" description="HYR" evidence="11">
    <location>
        <begin position="4591"/>
        <end position="4675"/>
    </location>
</feature>
<feature type="domain" description="EGF-like" evidence="10">
    <location>
        <begin position="4221"/>
        <end position="4257"/>
    </location>
</feature>
<dbReference type="PANTHER" id="PTHR24273">
    <property type="entry name" value="FI04643P-RELATED"/>
    <property type="match status" value="1"/>
</dbReference>
<keyword evidence="8" id="KW-0472">Membrane</keyword>
<feature type="disulfide bond" evidence="6">
    <location>
        <begin position="4154"/>
        <end position="4163"/>
    </location>
</feature>
<feature type="signal peptide" evidence="9">
    <location>
        <begin position="1"/>
        <end position="25"/>
    </location>
</feature>
<dbReference type="InterPro" id="IPR003410">
    <property type="entry name" value="HYR_dom"/>
</dbReference>
<dbReference type="OrthoDB" id="10069202at2759"/>
<evidence type="ECO:0000256" key="3">
    <source>
        <dbReference type="ARBA" id="ARBA00022737"/>
    </source>
</evidence>
<feature type="domain" description="HYR" evidence="11">
    <location>
        <begin position="389"/>
        <end position="470"/>
    </location>
</feature>
<feature type="domain" description="HYR" evidence="11">
    <location>
        <begin position="3622"/>
        <end position="3700"/>
    </location>
</feature>
<keyword evidence="8" id="KW-0812">Transmembrane</keyword>
<feature type="domain" description="HYR" evidence="11">
    <location>
        <begin position="554"/>
        <end position="636"/>
    </location>
</feature>
<feature type="domain" description="HYR" evidence="11">
    <location>
        <begin position="3539"/>
        <end position="3621"/>
    </location>
</feature>
<feature type="domain" description="HYR" evidence="11">
    <location>
        <begin position="2625"/>
        <end position="2707"/>
    </location>
</feature>
<feature type="disulfide bond" evidence="6">
    <location>
        <begin position="3892"/>
        <end position="3901"/>
    </location>
</feature>
<feature type="domain" description="HYR" evidence="11">
    <location>
        <begin position="1882"/>
        <end position="1964"/>
    </location>
</feature>
<dbReference type="PROSITE" id="PS50825">
    <property type="entry name" value="HYR"/>
    <property type="match status" value="51"/>
</dbReference>
<feature type="domain" description="HYR" evidence="11">
    <location>
        <begin position="3123"/>
        <end position="3205"/>
    </location>
</feature>
<keyword evidence="3" id="KW-0677">Repeat</keyword>
<feature type="domain" description="HYR" evidence="11">
    <location>
        <begin position="2542"/>
        <end position="2624"/>
    </location>
</feature>
<feature type="disulfide bond" evidence="6">
    <location>
        <begin position="3933"/>
        <end position="3942"/>
    </location>
</feature>
<keyword evidence="4 6" id="KW-1015">Disulfide bond</keyword>
<evidence type="ECO:0000256" key="1">
    <source>
        <dbReference type="ARBA" id="ARBA00022536"/>
    </source>
</evidence>
<protein>
    <submittedName>
        <fullName evidence="12">Hyalin</fullName>
    </submittedName>
</protein>
<feature type="domain" description="HYR" evidence="11">
    <location>
        <begin position="2046"/>
        <end position="2128"/>
    </location>
</feature>
<sequence>MLSARYGLLTTLFVVLTTSSTSVSGQTASQICEPNPCPAGQACFRTGVNPADFVCNCGSRDGFASIGPRCDVNPLGVAVDRLDSCYGDSCRTGFYQSPNWTPDGSGVYFARDSRVFLLYIPGASRIDFVFQEPFGIEVLKDDLYVGVGLDFTLDQVSEEFVGRFDDGDRYYFDNRSLIVPNEGVPPRFALETDRVWMYFRTDKNVELPGFRLTWSAIVDLIAPNIIGCPSNILRTVTVSGPVAEVVTWTEPIANDACCGQITVPSSRSHAPGSTFTLGTTPVTYTFSDLNNNVATCSFTVTIEREDITPPVVTCGSDILRVTSASSGGLTVNFEECTAIDDFGNVNLIARSHAPGSFFPIGVTTVTYTFVDGNGNRAVGSFVVEVVAGLTFFFEVQCGPDVVRETPFTTGGLQINFDECTTTDTSGRIFLVSRSHTPGQFFQIGSTVVTYTFSDPTGNTASDSFTITINGVDDSPPVVQCGQDIVRQTPFSTGGLQVNFAECTATDDSGTVTLVSRSHNPGQFFMIGETVVTYTFTDPTGNIASGSFTITVNGVDDAPPVVTCGQDIVRQTPFSTGGLQVNFVECTATDDSGTAILVSRSHTPGQFFVIGTTVVTYTFTDPTGNTATGSFNIIVNGVDDSPPIVACGQDIVRQTPFSTGGLQINFAECTATDDSGTVTLVSRSHTPGQFFGLGTTVVTYTFTDPTGNTATGSFNIIVNGFDDNPPVVQCGQDIVRQTPFSTGGLQVNFAECTATDDSGTVTLVSRSHTPGQFFEIGTTVVTYTFTDPTGNTATGSFSVTVNGVDDSPPVVVCGQDIVRQTPFSTGGLQINFAECTATDDSGTAILVSRSHTPGQFFGLGTTVVTYTFTDPTGNTATGSFSVTVNGVDDSPPVVECGQDIVRQTPFSTGGLQVNFAECTATDDSGTAILVSRSHTPGQFFVIGTTEVTYTFTDPTGNTATGSFNIIVNGVDDAPPVVMCGQDIVRETPFSTGGLRINFAECTATDDSGTAILVSRSHTPGQFFVIGETVVTYTFTDPTGNTGTGSFTITVNGVDDAPPVVTCGQDIVRETPFSTGGLRINFAECTATDDSGTAILVSRSHTPGQFFVIGETVVTYTFTDPTGNTGTGSFTITVNGVDDAPPVVACGQDIVRQTPFSTGGLQVNFAECTATDDSGTAILVSRSHTPGQFFVIGETVVTYTFTDPTGNTATGSFNIIVNGVDDAPPVVTCGQDIVRETPFSTGGLQINFAECTATDDSGTAILVSRSHNPGQFFVIGTTVVTYTFTDPTGNTATGSFNVIVNGVDDSPPVVECGPDITRETPMATGGLQVNFEECTATDDSGTAILVSRSSSPGQFFPIGSTEVVYTFTDPTGNTATGSFTITVVGVDVTDPVVNCIDDVRRTIPLGTGGTSVTWSEPTATDNSGSVSLQQRSHAPGSFFVTGTTTVTYTFVDPSGNTATCSFRVIITEVDDEDPVVNCINDVPRTIPLGTGGIAVFWSEPTATDNSGSVSLQQRSHAPGSFFVTGTTTVTYTFVDPSGNTATCSFRVVITEVDNEDPVVNCIDDVSQNIPLGTGGTVVFWSEPTATDNSGSVSLQQRSHAPGSFFVTGTITVTYTFVDPSGNTATCSFRVIVTEVDEVDPVVNCINDVTQVISLGGAGAVVEFTEPTATDNSGTVSLQSASHRPGQFFLSGTTTVTYRFIDPSGNTAACMFDINIVEVDDEDPRVFCINDISEIVPFGSSGTTVTWSEPTAVDNSGSVSVQQRSHRPGDFFPPGATDVTYVFADSSGNTATCTFTVTVTPVDDEDPTVNCIDDVSRTIPLGTGSVTVTWTEPTATDNSGSVSLQQRSHAPGSTFQTGTTVVTYIFVDPAGNTASCIFRVIIDEVDDIPPVVSCLDDITETIRLNGFGLTVEFTEPTATDNSGSVSLQRASHRSGQFFQTGTTTVTYTFIDPSGNAADCIFDVNVIEVDTTPPVVDCIGDITETVLGGTAGAVVEFTAPTATDNSGSVSLQSASHSSGQFFVLGDTTVTYIFVDPSGNTAQCQFCITVVADFPPVVDCIDDVLQTIALGIGGTTVFWTEPTATDDSGIVSLQQRSHAPGSFFPTGSTTVTYTFVDSGGNTVDCVFRVIVTEVDDIDPVVNCINDVTQVISLGGAGAVVEFTEPTATDNSGTVSLQSASHRPGQFFLTGTTTVTYRFIDPSGNTAACMFDIIIVEVDDEDPRVFCINDISEIVPFGSSGTTVTWSEPTAVDNSGSVLVQQRSHRPGDFFPPGATDVTYVFADSSGNTATCTFTVTVTPVDNEDPIVNCIDDVTRTIPLGTGSVTVTWTEPTATDNSGSVSLQQRSHAPGSTFQTGTTVVTYIFVDPAGNTASCIFRVIIDEVDDIPPVVSCLDDITETIRLNGFGLTVEFTEPTATDNSGSVSLQRASHRSGQFFQTGTTTVTYTFIDPSGNAADCIFDVNVIEVDTTPPVIDCIGDITETVLGGTAGAVVEFTAPTATDNSGSVSLQSASHSSGQFFVLGDTTVTYIFVDPSGNTAQCQFCIAVVADFPPVVDCIDDVLRTVALGIGGTTVFWTEPTATDDSGIVSLQQRSHAPGSFFTTGSTTVTYTFVDSGGNTVDCVFRVIVTEVDEVDPVVNCINDVTQVISLGGAGAVVEFTEPTATDNSGTVSLQSATHRPRQFFLTGTTTVTYTFIDPSGNTAACMFDVIIIEVDDEDPRVFCINDISEIVPFGSSGTTVTWSEPTAVDNSGSVSVQQRSHRPGDFFPPGATDVTYVFADSSGNTATCTFTVTVTPVDNEDPIVNCIDDVTRTIPLGTGSVTVSWTEPTATDNSGSVSLQQRSHAPGSTFQTGTTVVTYIFVDPAGNTASCIFRVIIEEVDRTPPVVSCTANVRQTVSLGVPGAVVEFTEPTATDNSGTVSLQSASHRPRQFFSTGTTTVTYIFIDPSGNVADCVFSIIVEEVDDIDPVVNCINDVTQVISLGGAGAVVEFTEPTATDNSGTVSLQSATHRPRQFFLTGTTTVTYTFIDPSGNTAVCMFDVIIIEVDDEDPRVFCINDISEIVPFGSSGTTVTWSEPTAVDNSGSVSVQQRSHRPGDFFLPGATDVTYVFADSSGNTATCTFTVTVTPVDNEDPTVNCINDVTRTIPLGTGSVTVTWTEPTATDNSGSVSLQQRSHAPGSTFQTGTTVVTYIFVDPAGNTASCIFRVIIEEVDRTPPVVSCTANVQQTVPLGIPGAVVEFTEPTATDNSGIVSLQSASHRPRQFFLTGTTTVTYIFIDPSGNTANCVFSITVEEVDDIDPVVTCISDVTEVIPLGGAGAVVEFTEPTATDNSGTVSLQSASHRPRQFFLTGTTTVTYTFIDPSGNTAVCVFDVIIIEEDRVPPEVTCPPDVRETVEFGEPGLDDVVWTEPTATDNSGIVRLVSQSRSPGSFFILGETPVTYTYEDGSGNTNGCTFNVIISAVDTVNPVVTCPSNPEVTVQIGTTGAVVTWTEPTTQDLNGPVTLVQQSHNSGQTFPVGRTQVTYIYQDAASNIGSCSFQVIVEAVDTIPPEIQNCPPGIMVSLGFGTVVSVTWPLITATDNSGLQPSLQNSHTSGDFFPFGSTTVTYTFTDQASNSNTCTFQVLVNQGDLTSCCPPPIQRTVPLGQGGLQVTWEVGCNTEQLNIRQISASHTSGQFFPVGTTDVILTFADSDNFEGQCTFMVTITEVDNEPPTVQCSDFTESAPIGSGGIAVNFPVPIATDNSGTVNLVSSTSSPGDFFVTGTTLVSYFYSDPSGNTAQCSFNVVVIEVDFEPPMISCSGNIVMTVLEGVTERVVEWSSPIVSDNSGIVNLVSQSRMSGESFPVGTTTVSYIYDDPSGNVATCSFDIIIITENPCLVNLCQNGGSCVATDIETTICVCPRCFEGDICQFPIDPCENNLCGSGSTCVPVPGSCTLYTCECPPCFTGRFCTDVGNVCDANNCVNGAVCQPDPVDCTRYVCQCPPCFSGPSCERRADGCMPNPCLNNGICSNLDIMECNAYRCDCVGCFSGYNCEAPIPDPCDLQPCLNGGSCTRNVEVCASYTCRCPPGFDGDNCEQVSIPLVNPCNSFPCRSGASCMSVAGDTEYVCLCRDGFSGVDCGMMAVPGANLCVNNFCLNGGECFTSYDSGSPTLFYQPQYVCLCAAGFTGVNCQNSVALVSPEMNPCGQSTGPGCLNGGTCVNTFNSFSREVDYVCRCIRPFTGKNCQRTYTDPCSSSPCQFGGTCTAFQEYFICTCAEGFMGTFCQTPSFDNTPPTIENCPSNIRLTSQFGELVVASWITPTVSDNSGFVELLFLSHMSLSQFPVGDTAVSYIYVDPSNNQAACTFIVTVEGPGAPSYIVITRCPGDIVIRTTTGQGTAVWTDPVATSINGPLTSRQSHFSGSQFNFGTTLVSYTFTDNQGNQASCVFSVTVELDTGITVRSCPAEVRVTTTDPSGGVIASWTEPTASSPNSNVVTTATHEPGDTFSVGSTTVTYRFIDNLGNSETCSFQVIVTVAVDAIQIFNCPEDITQPSSVGGVTEFVWTPPTGQDRFNNVIVPTVNRNPPVFLGPGEQLEIVYTFRFGSDVATCMFTLTVRPVDRDTTPPTVVSQPNTIVQTLPLGQDTVTVTWMEPVVTDNSGLVVLIDQSHMSGISLFGVGTTRVSYTYIDGSGNIRVVEFNVIINRRGDGDTNPPVVINVPQPITLTLGPNEPAVVRWNELIAVDDQSAARIVSRSHVPGDVFPDGITLVEYTFADAAGNTVTVSFTVTILRVTGQPTVQNCPANIQQSVPSGVSRDIVLWTEPSVINLANTIPVQTTQSHRPGDSFPLGSTRVTYLFDILEVLQLECTFTVTISVIVSDVIQVSNCPGNVIEQLPAMATFMAVSWNAPTAVLNNIELTPTEQPPSSQGFFPAGNQTITYRWESGILQAECTFLIIIQPSSSVMNKRDVQFERDYGLEVTLNHGLCGNKTCLNGGTCLVHIEKDSMYSYCKCPEGWQGVTCTEHAAELFSEDLSWSIIVPVACVFAVLLLFLFVCQLKWLARQQAPRADEKAIIQ</sequence>
<feature type="domain" description="EGF-like" evidence="10">
    <location>
        <begin position="3945"/>
        <end position="3984"/>
    </location>
</feature>
<feature type="domain" description="HYR" evidence="11">
    <location>
        <begin position="3456"/>
        <end position="3538"/>
    </location>
</feature>
<evidence type="ECO:0000256" key="2">
    <source>
        <dbReference type="ARBA" id="ARBA00022729"/>
    </source>
</evidence>
<comment type="caution">
    <text evidence="6">Lacks conserved residue(s) required for the propagation of feature annotation.</text>
</comment>
<feature type="domain" description="HYR" evidence="11">
    <location>
        <begin position="3783"/>
        <end position="3865"/>
    </location>
</feature>
<feature type="domain" description="HYR" evidence="11">
    <location>
        <begin position="2295"/>
        <end position="2377"/>
    </location>
</feature>
<proteinExistence type="predicted"/>
<feature type="domain" description="HYR" evidence="11">
    <location>
        <begin position="1799"/>
        <end position="1881"/>
    </location>
</feature>
<keyword evidence="5" id="KW-0325">Glycoprotein</keyword>
<feature type="disulfide bond" evidence="6">
    <location>
        <begin position="4083"/>
        <end position="4100"/>
    </location>
</feature>
<feature type="disulfide bond" evidence="6">
    <location>
        <begin position="4058"/>
        <end position="4067"/>
    </location>
</feature>
<feature type="domain" description="HYR" evidence="11">
    <location>
        <begin position="2461"/>
        <end position="2541"/>
    </location>
</feature>
<feature type="domain" description="HYR" evidence="11">
    <location>
        <begin position="1052"/>
        <end position="1134"/>
    </location>
</feature>
<keyword evidence="2 9" id="KW-0732">Signal</keyword>
<dbReference type="PROSITE" id="PS01186">
    <property type="entry name" value="EGF_2"/>
    <property type="match status" value="6"/>
</dbReference>
<keyword evidence="1 6" id="KW-0245">EGF-like domain</keyword>
<feature type="region of interest" description="Disordered" evidence="7">
    <location>
        <begin position="1830"/>
        <end position="1849"/>
    </location>
</feature>
<gene>
    <name evidence="12" type="ORF">HOLleu_12982</name>
</gene>
<dbReference type="Gene3D" id="2.10.25.10">
    <property type="entry name" value="Laminin"/>
    <property type="match status" value="10"/>
</dbReference>
<feature type="domain" description="HYR" evidence="11">
    <location>
        <begin position="3372"/>
        <end position="3455"/>
    </location>
</feature>
<feature type="domain" description="HYR" evidence="11">
    <location>
        <begin position="637"/>
        <end position="719"/>
    </location>
</feature>
<feature type="domain" description="HYR" evidence="11">
    <location>
        <begin position="4345"/>
        <end position="4424"/>
    </location>
</feature>
<feature type="domain" description="EGF-like" evidence="10">
    <location>
        <begin position="3904"/>
        <end position="3943"/>
    </location>
</feature>
<name>A0A9Q1CCG0_HOLLE</name>
<dbReference type="SMART" id="SM00181">
    <property type="entry name" value="EGF"/>
    <property type="match status" value="11"/>
</dbReference>
<feature type="domain" description="HYR" evidence="11">
    <location>
        <begin position="886"/>
        <end position="968"/>
    </location>
</feature>
<feature type="domain" description="HYR" evidence="11">
    <location>
        <begin position="1218"/>
        <end position="1300"/>
    </location>
</feature>
<dbReference type="SUPFAM" id="SSF57196">
    <property type="entry name" value="EGF/Laminin"/>
    <property type="match status" value="6"/>
</dbReference>